<dbReference type="InterPro" id="IPR010273">
    <property type="entry name" value="DUF881"/>
</dbReference>
<evidence type="ECO:0000256" key="2">
    <source>
        <dbReference type="SAM" id="Coils"/>
    </source>
</evidence>
<comment type="caution">
    <text evidence="3">The sequence shown here is derived from an EMBL/GenBank/DDBJ whole genome shotgun (WGS) entry which is preliminary data.</text>
</comment>
<dbReference type="EMBL" id="MZGW01000002">
    <property type="protein sequence ID" value="OPJ56328.1"/>
    <property type="molecule type" value="Genomic_DNA"/>
</dbReference>
<evidence type="ECO:0000256" key="1">
    <source>
        <dbReference type="ARBA" id="ARBA00009108"/>
    </source>
</evidence>
<evidence type="ECO:0000313" key="4">
    <source>
        <dbReference type="Proteomes" id="UP000190140"/>
    </source>
</evidence>
<keyword evidence="4" id="KW-1185">Reference proteome</keyword>
<reference evidence="3 4" key="1">
    <citation type="submission" date="2017-03" db="EMBL/GenBank/DDBJ databases">
        <title>Genome sequence of Clostridium thermoalcaliphilum DSM 7309.</title>
        <authorList>
            <person name="Poehlein A."/>
            <person name="Daniel R."/>
        </authorList>
    </citation>
    <scope>NUCLEOTIDE SEQUENCE [LARGE SCALE GENOMIC DNA]</scope>
    <source>
        <strain evidence="3 4">DSM 7309</strain>
    </source>
</reference>
<keyword evidence="2" id="KW-0175">Coiled coil</keyword>
<dbReference type="OrthoDB" id="9776196at2"/>
<evidence type="ECO:0008006" key="5">
    <source>
        <dbReference type="Google" id="ProtNLM"/>
    </source>
</evidence>
<comment type="similarity">
    <text evidence="1">Belongs to the UPF0749 family.</text>
</comment>
<accession>A0A1V4I8K0</accession>
<dbReference type="Gene3D" id="3.30.70.1880">
    <property type="entry name" value="Protein of unknown function DUF881"/>
    <property type="match status" value="1"/>
</dbReference>
<dbReference type="PANTHER" id="PTHR37313">
    <property type="entry name" value="UPF0749 PROTEIN RV1825"/>
    <property type="match status" value="1"/>
</dbReference>
<proteinExistence type="inferred from homology"/>
<evidence type="ECO:0000313" key="3">
    <source>
        <dbReference type="EMBL" id="OPJ56328.1"/>
    </source>
</evidence>
<protein>
    <recommendedName>
        <fullName evidence="5">Division initiation protein</fullName>
    </recommendedName>
</protein>
<sequence length="231" mass="26562">MKNKYISMIILAILLGVLIGIQFKSSYQEKFQLSFVDRQFVGDINAIKKENAELKRKLDTLNENLKFIEKNTIVNDIEKGLKEQVDSLKLILGYLDVKGPGMTIKIDTKEEVNLGFVMEEKKILISLINEIRIYGGEVISINNQRITPYSEVTLAGNHININSTPIAQPYEIKIIGDIEKLNRYINKGNVLIDTMINMYDLNVDITSSKELIIYKAEREKKTRYVRNIEDM</sequence>
<feature type="coiled-coil region" evidence="2">
    <location>
        <begin position="44"/>
        <end position="71"/>
    </location>
</feature>
<dbReference type="RefSeq" id="WP_079411333.1">
    <property type="nucleotide sequence ID" value="NZ_MZGW01000002.1"/>
</dbReference>
<dbReference type="PANTHER" id="PTHR37313:SF2">
    <property type="entry name" value="UPF0749 PROTEIN YLXX"/>
    <property type="match status" value="1"/>
</dbReference>
<gene>
    <name evidence="3" type="ORF">CLOTH_07320</name>
</gene>
<dbReference type="Pfam" id="PF05949">
    <property type="entry name" value="DUF881"/>
    <property type="match status" value="1"/>
</dbReference>
<dbReference type="STRING" id="29349.CLOTH_07320"/>
<dbReference type="AlphaFoldDB" id="A0A1V4I8K0"/>
<organism evidence="3 4">
    <name type="scientific">Alkalithermobacter paradoxus</name>
    <dbReference type="NCBI Taxonomy" id="29349"/>
    <lineage>
        <taxon>Bacteria</taxon>
        <taxon>Bacillati</taxon>
        <taxon>Bacillota</taxon>
        <taxon>Clostridia</taxon>
        <taxon>Peptostreptococcales</taxon>
        <taxon>Tepidibacteraceae</taxon>
        <taxon>Alkalithermobacter</taxon>
    </lineage>
</organism>
<name>A0A1V4I8K0_9FIRM</name>
<dbReference type="Proteomes" id="UP000190140">
    <property type="component" value="Unassembled WGS sequence"/>
</dbReference>